<proteinExistence type="predicted"/>
<evidence type="ECO:0000259" key="4">
    <source>
        <dbReference type="Pfam" id="PF00501"/>
    </source>
</evidence>
<evidence type="ECO:0000256" key="3">
    <source>
        <dbReference type="ARBA" id="ARBA00024484"/>
    </source>
</evidence>
<keyword evidence="1" id="KW-0547">Nucleotide-binding</keyword>
<dbReference type="PROSITE" id="PS00455">
    <property type="entry name" value="AMP_BINDING"/>
    <property type="match status" value="1"/>
</dbReference>
<dbReference type="SUPFAM" id="SSF56801">
    <property type="entry name" value="Acetyl-CoA synthetase-like"/>
    <property type="match status" value="1"/>
</dbReference>
<feature type="domain" description="AMP-dependent synthetase/ligase" evidence="4">
    <location>
        <begin position="18"/>
        <end position="411"/>
    </location>
</feature>
<dbReference type="InterPro" id="IPR020845">
    <property type="entry name" value="AMP-binding_CS"/>
</dbReference>
<organism evidence="5 6">
    <name type="scientific">Methylomonas methanica</name>
    <dbReference type="NCBI Taxonomy" id="421"/>
    <lineage>
        <taxon>Bacteria</taxon>
        <taxon>Pseudomonadati</taxon>
        <taxon>Pseudomonadota</taxon>
        <taxon>Gammaproteobacteria</taxon>
        <taxon>Methylococcales</taxon>
        <taxon>Methylococcaceae</taxon>
        <taxon>Methylomonas</taxon>
    </lineage>
</organism>
<evidence type="ECO:0000256" key="2">
    <source>
        <dbReference type="ARBA" id="ARBA00022840"/>
    </source>
</evidence>
<gene>
    <name evidence="5" type="ORF">A1332_20330</name>
</gene>
<dbReference type="GO" id="GO:0004467">
    <property type="term" value="F:long-chain fatty acid-CoA ligase activity"/>
    <property type="evidence" value="ECO:0007669"/>
    <property type="project" value="UniProtKB-EC"/>
</dbReference>
<dbReference type="InterPro" id="IPR045851">
    <property type="entry name" value="AMP-bd_C_sf"/>
</dbReference>
<dbReference type="PANTHER" id="PTHR43272">
    <property type="entry name" value="LONG-CHAIN-FATTY-ACID--COA LIGASE"/>
    <property type="match status" value="1"/>
</dbReference>
<dbReference type="InterPro" id="IPR042099">
    <property type="entry name" value="ANL_N_sf"/>
</dbReference>
<dbReference type="OrthoDB" id="5296889at2"/>
<dbReference type="Pfam" id="PF23562">
    <property type="entry name" value="AMP-binding_C_3"/>
    <property type="match status" value="1"/>
</dbReference>
<dbReference type="RefSeq" id="WP_064010212.1">
    <property type="nucleotide sequence ID" value="NZ_LUUG01000109.1"/>
</dbReference>
<dbReference type="GO" id="GO:0005524">
    <property type="term" value="F:ATP binding"/>
    <property type="evidence" value="ECO:0007669"/>
    <property type="project" value="UniProtKB-KW"/>
</dbReference>
<dbReference type="AlphaFoldDB" id="A0A177LYI2"/>
<dbReference type="EMBL" id="LUUG01000109">
    <property type="protein sequence ID" value="OAH98343.1"/>
    <property type="molecule type" value="Genomic_DNA"/>
</dbReference>
<dbReference type="Pfam" id="PF00501">
    <property type="entry name" value="AMP-binding"/>
    <property type="match status" value="1"/>
</dbReference>
<dbReference type="GO" id="GO:0016020">
    <property type="term" value="C:membrane"/>
    <property type="evidence" value="ECO:0007669"/>
    <property type="project" value="TreeGrafter"/>
</dbReference>
<dbReference type="Proteomes" id="UP000078090">
    <property type="component" value="Unassembled WGS sequence"/>
</dbReference>
<evidence type="ECO:0000256" key="1">
    <source>
        <dbReference type="ARBA" id="ARBA00022741"/>
    </source>
</evidence>
<dbReference type="Gene3D" id="3.30.300.30">
    <property type="match status" value="1"/>
</dbReference>
<protein>
    <recommendedName>
        <fullName evidence="4">AMP-dependent synthetase/ligase domain-containing protein</fullName>
    </recommendedName>
</protein>
<evidence type="ECO:0000313" key="6">
    <source>
        <dbReference type="Proteomes" id="UP000078090"/>
    </source>
</evidence>
<name>A0A177LYI2_METMH</name>
<sequence>MTRQATTLPELLIIRANERPNDITQWYLDDNGQWSPASFQDFYHQVVNLAWTLKSFGIDKGNVVAIMAATGLEWELLHHAVLALGGIVVGIDPDEATEQLELIVNIAGIKVLIIDHAEHLNRFKTETTERLQSVIHFGDRSTAKPIENLTFLAVPGMPPNGPEPMPLPNVISPHDIATIVFTSGTTGTPKGIAYRHEQIIAAITAILDTYPELSQLPCHLVCWLPLSNLFQRIINLCAIASGAEVYFVNKPQRVVDYLPQINPHIFIAVPRFYEKLYQGLEAKLDKQPRLVAKLLRLCLNAGETDSKPGRLFRAINRRLFRAFIGLFGNNLRFVVSGSAPMPIRLLRRFYSMGIIALEAYGLSENVVPIAANRFTDFRFGSVGKPLKGNTVALGNDGELLVKGQGVFTGYLANQEPDRHLTADGYLASGDYAQIDSLGYIRLLGRKSELFKTSTGRKIAPVAIETLLKHTPSVEHAVVFGESRKFLVSLITTAMPSPLDDTSAIVKAQELAMNLAECIAELPNYKRPAGIVLSFTRLSFERQELTGTLKVRRKNVYREYSAWIDTLYQALDDPRSAIHKHPIVVKREIVLLKL</sequence>
<keyword evidence="2" id="KW-0067">ATP-binding</keyword>
<comment type="caution">
    <text evidence="5">The sequence shown here is derived from an EMBL/GenBank/DDBJ whole genome shotgun (WGS) entry which is preliminary data.</text>
</comment>
<reference evidence="5 6" key="1">
    <citation type="submission" date="2016-03" db="EMBL/GenBank/DDBJ databases">
        <authorList>
            <person name="Ploux O."/>
        </authorList>
    </citation>
    <scope>NUCLEOTIDE SEQUENCE [LARGE SCALE GENOMIC DNA]</scope>
    <source>
        <strain evidence="5 6">R-45363</strain>
    </source>
</reference>
<evidence type="ECO:0000313" key="5">
    <source>
        <dbReference type="EMBL" id="OAH98343.1"/>
    </source>
</evidence>
<dbReference type="PANTHER" id="PTHR43272:SF33">
    <property type="entry name" value="AMP-BINDING DOMAIN-CONTAINING PROTEIN-RELATED"/>
    <property type="match status" value="1"/>
</dbReference>
<accession>A0A177LYI2</accession>
<dbReference type="InterPro" id="IPR000873">
    <property type="entry name" value="AMP-dep_synth/lig_dom"/>
</dbReference>
<comment type="catalytic activity">
    <reaction evidence="3">
        <text>a long-chain fatty acid + ATP + CoA = a long-chain fatty acyl-CoA + AMP + diphosphate</text>
        <dbReference type="Rhea" id="RHEA:15421"/>
        <dbReference type="ChEBI" id="CHEBI:30616"/>
        <dbReference type="ChEBI" id="CHEBI:33019"/>
        <dbReference type="ChEBI" id="CHEBI:57287"/>
        <dbReference type="ChEBI" id="CHEBI:57560"/>
        <dbReference type="ChEBI" id="CHEBI:83139"/>
        <dbReference type="ChEBI" id="CHEBI:456215"/>
        <dbReference type="EC" id="6.2.1.3"/>
    </reaction>
    <physiologicalReaction direction="left-to-right" evidence="3">
        <dbReference type="Rhea" id="RHEA:15422"/>
    </physiologicalReaction>
</comment>
<dbReference type="Gene3D" id="3.40.50.12780">
    <property type="entry name" value="N-terminal domain of ligase-like"/>
    <property type="match status" value="1"/>
</dbReference>